<gene>
    <name evidence="4" type="ORF">JKP88DRAFT_80439</name>
</gene>
<dbReference type="EMBL" id="JAFCMP010000515">
    <property type="protein sequence ID" value="KAG5178386.1"/>
    <property type="molecule type" value="Genomic_DNA"/>
</dbReference>
<dbReference type="GO" id="GO:0000062">
    <property type="term" value="F:fatty-acyl-CoA binding"/>
    <property type="evidence" value="ECO:0007669"/>
    <property type="project" value="InterPro"/>
</dbReference>
<dbReference type="PANTHER" id="PTHR23310:SF62">
    <property type="entry name" value="ACYL-COA BINDING PROTEIN 1, ISOFORM A"/>
    <property type="match status" value="1"/>
</dbReference>
<dbReference type="InterPro" id="IPR035984">
    <property type="entry name" value="Acyl-CoA-binding_sf"/>
</dbReference>
<sequence>MEAQFLEAAERVKTATVATNEDKLKLYALFKQANAGDCSTSRPGMFDLQGKAKWDAWDALKGKTKEEAMAEYIAQVESIMAKQP</sequence>
<dbReference type="OrthoDB" id="346910at2759"/>
<comment type="caution">
    <text evidence="4">The sequence shown here is derived from an EMBL/GenBank/DDBJ whole genome shotgun (WGS) entry which is preliminary data.</text>
</comment>
<evidence type="ECO:0000259" key="3">
    <source>
        <dbReference type="PROSITE" id="PS51228"/>
    </source>
</evidence>
<comment type="similarity">
    <text evidence="1">Belongs to the ACBP family.</text>
</comment>
<dbReference type="PRINTS" id="PR00689">
    <property type="entry name" value="ACOABINDINGP"/>
</dbReference>
<reference evidence="4" key="1">
    <citation type="submission" date="2021-02" db="EMBL/GenBank/DDBJ databases">
        <title>First Annotated Genome of the Yellow-green Alga Tribonema minus.</title>
        <authorList>
            <person name="Mahan K.M."/>
        </authorList>
    </citation>
    <scope>NUCLEOTIDE SEQUENCE</scope>
    <source>
        <strain evidence="4">UTEX B ZZ1240</strain>
    </source>
</reference>
<organism evidence="4 5">
    <name type="scientific">Tribonema minus</name>
    <dbReference type="NCBI Taxonomy" id="303371"/>
    <lineage>
        <taxon>Eukaryota</taxon>
        <taxon>Sar</taxon>
        <taxon>Stramenopiles</taxon>
        <taxon>Ochrophyta</taxon>
        <taxon>PX clade</taxon>
        <taxon>Xanthophyceae</taxon>
        <taxon>Tribonematales</taxon>
        <taxon>Tribonemataceae</taxon>
        <taxon>Tribonema</taxon>
    </lineage>
</organism>
<keyword evidence="5" id="KW-1185">Reference proteome</keyword>
<protein>
    <submittedName>
        <fullName evidence="4">Acyl-CoA-binding protein</fullName>
    </submittedName>
</protein>
<dbReference type="Gene3D" id="1.20.80.10">
    <property type="match status" value="1"/>
</dbReference>
<name>A0A835YP11_9STRA</name>
<feature type="domain" description="ACB" evidence="3">
    <location>
        <begin position="1"/>
        <end position="84"/>
    </location>
</feature>
<dbReference type="PROSITE" id="PS51228">
    <property type="entry name" value="ACB_2"/>
    <property type="match status" value="1"/>
</dbReference>
<accession>A0A835YP11</accession>
<proteinExistence type="inferred from homology"/>
<dbReference type="InterPro" id="IPR014352">
    <property type="entry name" value="FERM/acyl-CoA-bd_prot_sf"/>
</dbReference>
<dbReference type="InterPro" id="IPR000582">
    <property type="entry name" value="Acyl-CoA-binding_protein"/>
</dbReference>
<evidence type="ECO:0000256" key="2">
    <source>
        <dbReference type="ARBA" id="ARBA00023121"/>
    </source>
</evidence>
<evidence type="ECO:0000256" key="1">
    <source>
        <dbReference type="ARBA" id="ARBA00005567"/>
    </source>
</evidence>
<evidence type="ECO:0000313" key="4">
    <source>
        <dbReference type="EMBL" id="KAG5178386.1"/>
    </source>
</evidence>
<dbReference type="GO" id="GO:0006631">
    <property type="term" value="P:fatty acid metabolic process"/>
    <property type="evidence" value="ECO:0007669"/>
    <property type="project" value="TreeGrafter"/>
</dbReference>
<dbReference type="Pfam" id="PF00887">
    <property type="entry name" value="ACBP"/>
    <property type="match status" value="1"/>
</dbReference>
<dbReference type="SUPFAM" id="SSF47027">
    <property type="entry name" value="Acyl-CoA binding protein"/>
    <property type="match status" value="1"/>
</dbReference>
<dbReference type="Proteomes" id="UP000664859">
    <property type="component" value="Unassembled WGS sequence"/>
</dbReference>
<dbReference type="AlphaFoldDB" id="A0A835YP11"/>
<dbReference type="PANTHER" id="PTHR23310">
    <property type="entry name" value="ACYL-COA-BINDING PROTEIN, ACBP"/>
    <property type="match status" value="1"/>
</dbReference>
<keyword evidence="2" id="KW-0446">Lipid-binding</keyword>
<evidence type="ECO:0000313" key="5">
    <source>
        <dbReference type="Proteomes" id="UP000664859"/>
    </source>
</evidence>